<dbReference type="CDD" id="cd15830">
    <property type="entry name" value="BamD"/>
    <property type="match status" value="1"/>
</dbReference>
<keyword evidence="5 6" id="KW-0449">Lipoprotein</keyword>
<dbReference type="NCBIfam" id="TIGR03302">
    <property type="entry name" value="OM_YfiO"/>
    <property type="match status" value="1"/>
</dbReference>
<dbReference type="EMBL" id="CP035033">
    <property type="protein sequence ID" value="QAB15508.1"/>
    <property type="molecule type" value="Genomic_DNA"/>
</dbReference>
<keyword evidence="3 6" id="KW-0564">Palmitate</keyword>
<dbReference type="PROSITE" id="PS50005">
    <property type="entry name" value="TPR"/>
    <property type="match status" value="1"/>
</dbReference>
<keyword evidence="1 6" id="KW-0732">Signal</keyword>
<comment type="similarity">
    <text evidence="6">Belongs to the BamD family.</text>
</comment>
<comment type="subcellular location">
    <subcellularLocation>
        <location evidence="6">Cell outer membrane</location>
        <topology evidence="6">Lipid-anchor</topology>
    </subcellularLocation>
</comment>
<evidence type="ECO:0000256" key="8">
    <source>
        <dbReference type="SAM" id="SignalP"/>
    </source>
</evidence>
<evidence type="ECO:0000256" key="1">
    <source>
        <dbReference type="ARBA" id="ARBA00022729"/>
    </source>
</evidence>
<organism evidence="10 11">
    <name type="scientific">Hydrogenovibrio thermophilus</name>
    <dbReference type="NCBI Taxonomy" id="265883"/>
    <lineage>
        <taxon>Bacteria</taxon>
        <taxon>Pseudomonadati</taxon>
        <taxon>Pseudomonadota</taxon>
        <taxon>Gammaproteobacteria</taxon>
        <taxon>Thiotrichales</taxon>
        <taxon>Piscirickettsiaceae</taxon>
        <taxon>Hydrogenovibrio</taxon>
    </lineage>
</organism>
<dbReference type="GO" id="GO:0051205">
    <property type="term" value="P:protein insertion into membrane"/>
    <property type="evidence" value="ECO:0007669"/>
    <property type="project" value="UniProtKB-UniRule"/>
</dbReference>
<dbReference type="HAMAP" id="MF_00922">
    <property type="entry name" value="OM_assembly_BamD"/>
    <property type="match status" value="1"/>
</dbReference>
<feature type="domain" description="Outer membrane lipoprotein BamD-like" evidence="9">
    <location>
        <begin position="30"/>
        <end position="232"/>
    </location>
</feature>
<dbReference type="KEGG" id="htr:EPV75_07435"/>
<evidence type="ECO:0000313" key="10">
    <source>
        <dbReference type="EMBL" id="QAB15508.1"/>
    </source>
</evidence>
<dbReference type="SUPFAM" id="SSF48452">
    <property type="entry name" value="TPR-like"/>
    <property type="match status" value="1"/>
</dbReference>
<sequence length="252" mass="29844">MKHSLLSLIVLLTLALQACSLVEKDESEWTVKDFYEHAKDAYNSEQWESAIEYYEKLKAYYPYGKYAEQSYLELAYSYYRYDEPESAQRELEEFIRLYPKHSALPYAYYLRALSADSINKSWFDSWLTDPASRDMDSTQEAYNAYLELLSRFPTSKYSAKARERLIVLRNRMARHEYQVAEYYFKRKAYLASANRAKFIVETYPRSMVNIYALQLMRDAYQKLGMTQNAEDAQAVIDLNLARIEAQEKEDEN</sequence>
<comment type="function">
    <text evidence="6">Part of the outer membrane protein assembly complex, which is involved in assembly and insertion of beta-barrel proteins into the outer membrane.</text>
</comment>
<evidence type="ECO:0000256" key="3">
    <source>
        <dbReference type="ARBA" id="ARBA00023139"/>
    </source>
</evidence>
<keyword evidence="4 6" id="KW-0998">Cell outer membrane</keyword>
<feature type="chain" id="PRO_5019595364" description="Outer membrane protein assembly factor BamD" evidence="8">
    <location>
        <begin position="19"/>
        <end position="252"/>
    </location>
</feature>
<feature type="signal peptide" evidence="8">
    <location>
        <begin position="1"/>
        <end position="18"/>
    </location>
</feature>
<accession>A0A410H3K5</accession>
<evidence type="ECO:0000256" key="4">
    <source>
        <dbReference type="ARBA" id="ARBA00023237"/>
    </source>
</evidence>
<evidence type="ECO:0000256" key="7">
    <source>
        <dbReference type="PROSITE-ProRule" id="PRU00339"/>
    </source>
</evidence>
<dbReference type="RefSeq" id="WP_128384966.1">
    <property type="nucleotide sequence ID" value="NZ_CP035033.1"/>
</dbReference>
<dbReference type="InterPro" id="IPR017689">
    <property type="entry name" value="BamD"/>
</dbReference>
<dbReference type="PANTHER" id="PTHR37423">
    <property type="entry name" value="SOLUBLE LYTIC MUREIN TRANSGLYCOSYLASE-RELATED"/>
    <property type="match status" value="1"/>
</dbReference>
<comment type="subunit">
    <text evidence="6">Part of the Bam complex.</text>
</comment>
<dbReference type="InterPro" id="IPR011990">
    <property type="entry name" value="TPR-like_helical_dom_sf"/>
</dbReference>
<keyword evidence="7" id="KW-0802">TPR repeat</keyword>
<dbReference type="InterPro" id="IPR019734">
    <property type="entry name" value="TPR_rpt"/>
</dbReference>
<gene>
    <name evidence="6" type="primary">bamD</name>
    <name evidence="10" type="ORF">EPV75_07435</name>
</gene>
<reference evidence="10 11" key="1">
    <citation type="journal article" date="2018" name="Environ. Microbiol.">
        <title>Genomes of ubiquitous marine and hypersaline Hydrogenovibrio, Thiomicrorhabdus and Thiomicrospira spp. encode a diversity of mechanisms to sustain chemolithoautotrophy in heterogeneous environments.</title>
        <authorList>
            <person name="Scott K.M."/>
            <person name="Williams J."/>
            <person name="Porter C.M.B."/>
            <person name="Russel S."/>
            <person name="Harmer T.L."/>
            <person name="Paul J.H."/>
            <person name="Antonen K.M."/>
            <person name="Bridges M.K."/>
            <person name="Camper G.J."/>
            <person name="Campla C.K."/>
            <person name="Casella L.G."/>
            <person name="Chase E."/>
            <person name="Conrad J.W."/>
            <person name="Cruz M.C."/>
            <person name="Dunlap D.S."/>
            <person name="Duran L."/>
            <person name="Fahsbender E.M."/>
            <person name="Goldsmith D.B."/>
            <person name="Keeley R.F."/>
            <person name="Kondoff M.R."/>
            <person name="Kussy B.I."/>
            <person name="Lane M.K."/>
            <person name="Lawler S."/>
            <person name="Leigh B.A."/>
            <person name="Lewis C."/>
            <person name="Lostal L.M."/>
            <person name="Marking D."/>
            <person name="Mancera P.A."/>
            <person name="McClenthan E.C."/>
            <person name="McIntyre E.A."/>
            <person name="Mine J.A."/>
            <person name="Modi S."/>
            <person name="Moore B.D."/>
            <person name="Morgan W.A."/>
            <person name="Nelson K.M."/>
            <person name="Nguyen K.N."/>
            <person name="Ogburn N."/>
            <person name="Parrino D.G."/>
            <person name="Pedapudi A.D."/>
            <person name="Pelham R.P."/>
            <person name="Preece A.M."/>
            <person name="Rampersad E.A."/>
            <person name="Richardson J.C."/>
            <person name="Rodgers C.M."/>
            <person name="Schaffer B.L."/>
            <person name="Sheridan N.E."/>
            <person name="Solone M.R."/>
            <person name="Staley Z.R."/>
            <person name="Tabuchi M."/>
            <person name="Waide R.J."/>
            <person name="Wanjugi P.W."/>
            <person name="Young S."/>
            <person name="Clum A."/>
            <person name="Daum C."/>
            <person name="Huntemann M."/>
            <person name="Ivanova N."/>
            <person name="Kyrpides N."/>
            <person name="Mikhailova N."/>
            <person name="Palaniappan K."/>
            <person name="Pillay M."/>
            <person name="Reddy T.B.K."/>
            <person name="Shapiro N."/>
            <person name="Stamatis D."/>
            <person name="Varghese N."/>
            <person name="Woyke T."/>
            <person name="Boden R."/>
            <person name="Freyermuth S.K."/>
            <person name="Kerfeld C.A."/>
        </authorList>
    </citation>
    <scope>NUCLEOTIDE SEQUENCE [LARGE SCALE GENOMIC DNA]</scope>
    <source>
        <strain evidence="10 11">JR-2</strain>
    </source>
</reference>
<dbReference type="Proteomes" id="UP000285478">
    <property type="component" value="Chromosome"/>
</dbReference>
<dbReference type="GO" id="GO:0043165">
    <property type="term" value="P:Gram-negative-bacterium-type cell outer membrane assembly"/>
    <property type="evidence" value="ECO:0007669"/>
    <property type="project" value="UniProtKB-UniRule"/>
</dbReference>
<dbReference type="PANTHER" id="PTHR37423:SF1">
    <property type="entry name" value="OUTER MEMBRANE PROTEIN ASSEMBLY FACTOR BAMD"/>
    <property type="match status" value="1"/>
</dbReference>
<dbReference type="GO" id="GO:1990063">
    <property type="term" value="C:Bam protein complex"/>
    <property type="evidence" value="ECO:0007669"/>
    <property type="project" value="TreeGrafter"/>
</dbReference>
<dbReference type="Pfam" id="PF13525">
    <property type="entry name" value="YfiO"/>
    <property type="match status" value="1"/>
</dbReference>
<keyword evidence="2 6" id="KW-0472">Membrane</keyword>
<name>A0A410H3K5_9GAMM</name>
<dbReference type="InterPro" id="IPR039565">
    <property type="entry name" value="BamD-like"/>
</dbReference>
<dbReference type="Gene3D" id="1.25.40.10">
    <property type="entry name" value="Tetratricopeptide repeat domain"/>
    <property type="match status" value="1"/>
</dbReference>
<keyword evidence="11" id="KW-1185">Reference proteome</keyword>
<evidence type="ECO:0000256" key="5">
    <source>
        <dbReference type="ARBA" id="ARBA00023288"/>
    </source>
</evidence>
<evidence type="ECO:0000256" key="6">
    <source>
        <dbReference type="HAMAP-Rule" id="MF_00922"/>
    </source>
</evidence>
<evidence type="ECO:0000259" key="9">
    <source>
        <dbReference type="Pfam" id="PF13525"/>
    </source>
</evidence>
<evidence type="ECO:0000313" key="11">
    <source>
        <dbReference type="Proteomes" id="UP000285478"/>
    </source>
</evidence>
<dbReference type="AlphaFoldDB" id="A0A410H3K5"/>
<dbReference type="PROSITE" id="PS51257">
    <property type="entry name" value="PROKAR_LIPOPROTEIN"/>
    <property type="match status" value="1"/>
</dbReference>
<proteinExistence type="inferred from homology"/>
<protein>
    <recommendedName>
        <fullName evidence="6">Outer membrane protein assembly factor BamD</fullName>
    </recommendedName>
</protein>
<feature type="repeat" description="TPR" evidence="7">
    <location>
        <begin position="68"/>
        <end position="101"/>
    </location>
</feature>
<evidence type="ECO:0000256" key="2">
    <source>
        <dbReference type="ARBA" id="ARBA00023136"/>
    </source>
</evidence>